<dbReference type="Pfam" id="PF12802">
    <property type="entry name" value="MarR_2"/>
    <property type="match status" value="1"/>
</dbReference>
<gene>
    <name evidence="2" type="ORF">ABID16_000092</name>
</gene>
<dbReference type="RefSeq" id="WP_354554062.1">
    <property type="nucleotide sequence ID" value="NZ_JBEPMB010000001.1"/>
</dbReference>
<dbReference type="InterPro" id="IPR036388">
    <property type="entry name" value="WH-like_DNA-bd_sf"/>
</dbReference>
<dbReference type="PRINTS" id="PR00598">
    <property type="entry name" value="HTHMARR"/>
</dbReference>
<comment type="caution">
    <text evidence="2">The sequence shown here is derived from an EMBL/GenBank/DDBJ whole genome shotgun (WGS) entry which is preliminary data.</text>
</comment>
<dbReference type="PROSITE" id="PS50995">
    <property type="entry name" value="HTH_MARR_2"/>
    <property type="match status" value="1"/>
</dbReference>
<evidence type="ECO:0000259" key="1">
    <source>
        <dbReference type="PROSITE" id="PS50995"/>
    </source>
</evidence>
<reference evidence="2 3" key="1">
    <citation type="submission" date="2024-06" db="EMBL/GenBank/DDBJ databases">
        <title>Genomic Encyclopedia of Type Strains, Phase IV (KMG-IV): sequencing the most valuable type-strain genomes for metagenomic binning, comparative biology and taxonomic classification.</title>
        <authorList>
            <person name="Goeker M."/>
        </authorList>
    </citation>
    <scope>NUCLEOTIDE SEQUENCE [LARGE SCALE GENOMIC DNA]</scope>
    <source>
        <strain evidence="2 3">DSM 29780</strain>
    </source>
</reference>
<dbReference type="Gene3D" id="1.10.10.10">
    <property type="entry name" value="Winged helix-like DNA-binding domain superfamily/Winged helix DNA-binding domain"/>
    <property type="match status" value="1"/>
</dbReference>
<dbReference type="GO" id="GO:0003677">
    <property type="term" value="F:DNA binding"/>
    <property type="evidence" value="ECO:0007669"/>
    <property type="project" value="UniProtKB-KW"/>
</dbReference>
<dbReference type="InterPro" id="IPR039422">
    <property type="entry name" value="MarR/SlyA-like"/>
</dbReference>
<dbReference type="Proteomes" id="UP001549047">
    <property type="component" value="Unassembled WGS sequence"/>
</dbReference>
<dbReference type="EMBL" id="JBEPMB010000001">
    <property type="protein sequence ID" value="MET3611787.1"/>
    <property type="molecule type" value="Genomic_DNA"/>
</dbReference>
<accession>A0ABV2ITI1</accession>
<dbReference type="InterPro" id="IPR000835">
    <property type="entry name" value="HTH_MarR-typ"/>
</dbReference>
<protein>
    <submittedName>
        <fullName evidence="2">DNA-binding MarR family transcriptional regulator</fullName>
    </submittedName>
</protein>
<dbReference type="SUPFAM" id="SSF46785">
    <property type="entry name" value="Winged helix' DNA-binding domain"/>
    <property type="match status" value="1"/>
</dbReference>
<dbReference type="PANTHER" id="PTHR33164">
    <property type="entry name" value="TRANSCRIPTIONAL REGULATOR, MARR FAMILY"/>
    <property type="match status" value="1"/>
</dbReference>
<dbReference type="PANTHER" id="PTHR33164:SF89">
    <property type="entry name" value="MARR FAMILY REGULATORY PROTEIN"/>
    <property type="match status" value="1"/>
</dbReference>
<keyword evidence="3" id="KW-1185">Reference proteome</keyword>
<sequence length="163" mass="18163">MQKHVIFAKPSGPKPSGNGRHAIINYSVLSEAVGYRLRRAQLAVFQDFGESFAAEGLRPADFSVVLLIKHNPGLKQSEVAEALGIQRANFVAIVDGLEGRDLVERRKSETDRRVQALYLTPLGEQFAENMLATWQAHEDRMIAKLGGPEARDELIRLVNRLTE</sequence>
<evidence type="ECO:0000313" key="2">
    <source>
        <dbReference type="EMBL" id="MET3611787.1"/>
    </source>
</evidence>
<dbReference type="InterPro" id="IPR036390">
    <property type="entry name" value="WH_DNA-bd_sf"/>
</dbReference>
<keyword evidence="2" id="KW-0238">DNA-binding</keyword>
<feature type="domain" description="HTH marR-type" evidence="1">
    <location>
        <begin position="30"/>
        <end position="163"/>
    </location>
</feature>
<dbReference type="SMART" id="SM00347">
    <property type="entry name" value="HTH_MARR"/>
    <property type="match status" value="1"/>
</dbReference>
<evidence type="ECO:0000313" key="3">
    <source>
        <dbReference type="Proteomes" id="UP001549047"/>
    </source>
</evidence>
<organism evidence="2 3">
    <name type="scientific">Rhizobium aquaticum</name>
    <dbReference type="NCBI Taxonomy" id="1549636"/>
    <lineage>
        <taxon>Bacteria</taxon>
        <taxon>Pseudomonadati</taxon>
        <taxon>Pseudomonadota</taxon>
        <taxon>Alphaproteobacteria</taxon>
        <taxon>Hyphomicrobiales</taxon>
        <taxon>Rhizobiaceae</taxon>
        <taxon>Rhizobium/Agrobacterium group</taxon>
        <taxon>Rhizobium</taxon>
    </lineage>
</organism>
<proteinExistence type="predicted"/>
<name>A0ABV2ITI1_9HYPH</name>